<dbReference type="InterPro" id="IPR036412">
    <property type="entry name" value="HAD-like_sf"/>
</dbReference>
<dbReference type="PANTHER" id="PTHR10000:SF53">
    <property type="entry name" value="5-AMINO-6-(5-PHOSPHO-D-RIBITYLAMINO)URACIL PHOSPHATASE YBJI-RELATED"/>
    <property type="match status" value="1"/>
</dbReference>
<protein>
    <submittedName>
        <fullName evidence="1">HAD hydrolase, family IIB</fullName>
        <ecNumber evidence="1">3.1.3.23</ecNumber>
    </submittedName>
</protein>
<dbReference type="AlphaFoldDB" id="C0XH55"/>
<evidence type="ECO:0000313" key="2">
    <source>
        <dbReference type="Proteomes" id="UP000003752"/>
    </source>
</evidence>
<keyword evidence="1" id="KW-0378">Hydrolase</keyword>
<dbReference type="EC" id="3.1.3.23" evidence="1"/>
<dbReference type="EMBL" id="ACGP01000096">
    <property type="protein sequence ID" value="EEI25291.1"/>
    <property type="molecule type" value="Genomic_DNA"/>
</dbReference>
<accession>C0XH55</accession>
<dbReference type="Gene3D" id="3.30.1240.10">
    <property type="match status" value="1"/>
</dbReference>
<dbReference type="Proteomes" id="UP000003752">
    <property type="component" value="Unassembled WGS sequence"/>
</dbReference>
<reference evidence="1 2" key="1">
    <citation type="submission" date="2009-01" db="EMBL/GenBank/DDBJ databases">
        <authorList>
            <person name="Qin X."/>
            <person name="Bachman B."/>
            <person name="Battles P."/>
            <person name="Bell A."/>
            <person name="Bess C."/>
            <person name="Bickham C."/>
            <person name="Chaboub L."/>
            <person name="Chen D."/>
            <person name="Coyle M."/>
            <person name="Deiros D.R."/>
            <person name="Dinh H."/>
            <person name="Forbes L."/>
            <person name="Fowler G."/>
            <person name="Francisco L."/>
            <person name="Fu Q."/>
            <person name="Gubbala S."/>
            <person name="Hale W."/>
            <person name="Han Y."/>
            <person name="Hemphill L."/>
            <person name="Highlander S.K."/>
            <person name="Hirani K."/>
            <person name="Hogues M."/>
            <person name="Jackson L."/>
            <person name="Jakkamsetti A."/>
            <person name="Javaid M."/>
            <person name="Jiang H."/>
            <person name="Korchina V."/>
            <person name="Kovar C."/>
            <person name="Lara F."/>
            <person name="Lee S."/>
            <person name="Mata R."/>
            <person name="Mathew T."/>
            <person name="Moen C."/>
            <person name="Morales K."/>
            <person name="Munidasa M."/>
            <person name="Nazareth L."/>
            <person name="Ngo R."/>
            <person name="Nguyen L."/>
            <person name="Okwuonu G."/>
            <person name="Ongeri F."/>
            <person name="Patil S."/>
            <person name="Petrosino J."/>
            <person name="Pham C."/>
            <person name="Pham P."/>
            <person name="Pu L.-L."/>
            <person name="Puazo M."/>
            <person name="Raj R."/>
            <person name="Reid J."/>
            <person name="Rouhana J."/>
            <person name="Saada N."/>
            <person name="Shang Y."/>
            <person name="Simmons D."/>
            <person name="Thornton R."/>
            <person name="Warren J."/>
            <person name="Weissenberger G."/>
            <person name="Zhang J."/>
            <person name="Zhang L."/>
            <person name="Zhou C."/>
            <person name="Zhu D."/>
            <person name="Muzny D."/>
            <person name="Worley K."/>
            <person name="Gibbs R."/>
        </authorList>
    </citation>
    <scope>NUCLEOTIDE SEQUENCE [LARGE SCALE GENOMIC DNA]</scope>
    <source>
        <strain evidence="2">ATCC 8290 / DSM 20176 / CCUG 30140 / JCM 1155 / KCTC 3500 / NBRC 15886 / NCIMB 8040 / NRRL B-1843 / 9</strain>
    </source>
</reference>
<dbReference type="InterPro" id="IPR023214">
    <property type="entry name" value="HAD_sf"/>
</dbReference>
<dbReference type="SUPFAM" id="SSF56784">
    <property type="entry name" value="HAD-like"/>
    <property type="match status" value="1"/>
</dbReference>
<dbReference type="SFLD" id="SFLDS00003">
    <property type="entry name" value="Haloacid_Dehalogenase"/>
    <property type="match status" value="1"/>
</dbReference>
<dbReference type="PANTHER" id="PTHR10000">
    <property type="entry name" value="PHOSPHOSERINE PHOSPHATASE"/>
    <property type="match status" value="1"/>
</dbReference>
<dbReference type="Pfam" id="PF08282">
    <property type="entry name" value="Hydrolase_3"/>
    <property type="match status" value="1"/>
</dbReference>
<dbReference type="HOGENOM" id="CLU_044146_5_0_9"/>
<dbReference type="GO" id="GO:0005829">
    <property type="term" value="C:cytosol"/>
    <property type="evidence" value="ECO:0007669"/>
    <property type="project" value="TreeGrafter"/>
</dbReference>
<dbReference type="SFLD" id="SFLDG01140">
    <property type="entry name" value="C2.B:_Phosphomannomutase_and_P"/>
    <property type="match status" value="1"/>
</dbReference>
<organism evidence="1 2">
    <name type="scientific">Lentilactobacillus hilgardii (strain ATCC 8290 / DSM 20176 / CCUG 30140 / JCM 1155 / KCTC 3500 / NBRC 15886 / NCIMB 8040 / NRRL B-1843 / 9)</name>
    <dbReference type="NCBI Taxonomy" id="1423757"/>
    <lineage>
        <taxon>Bacteria</taxon>
        <taxon>Bacillati</taxon>
        <taxon>Bacillota</taxon>
        <taxon>Bacilli</taxon>
        <taxon>Lactobacillales</taxon>
        <taxon>Lactobacillaceae</taxon>
        <taxon>Lentilactobacillus</taxon>
    </lineage>
</organism>
<dbReference type="GO" id="GO:0050308">
    <property type="term" value="F:sugar-phosphatase activity"/>
    <property type="evidence" value="ECO:0007669"/>
    <property type="project" value="UniProtKB-EC"/>
</dbReference>
<gene>
    <name evidence="1" type="primary">supH</name>
    <name evidence="1" type="ORF">HMPREF0519_0566</name>
</gene>
<dbReference type="NCBIfam" id="TIGR01484">
    <property type="entry name" value="HAD-SF-IIB"/>
    <property type="match status" value="1"/>
</dbReference>
<sequence>MKITIVRRIAVIKVIASDMDGTFLNEKGTFDENRFQGELDRLAQKQMHFVSASSNHYQHLLKTFEHVSGPISYVCNNGALVVDERGVIVSEDIIDHLVLRKALDWMLKTPSFFGAEIILVGRNGTYCNLPSQSKRFKASKYFYENMQSAKDLRLVFDSIYKIDITWETGGVLERQNEFNHQFSGRLSATSSGMNGLDVMNAGVTKLTGIQSLLNDWQLSFDDVAAFGDNGNDFEMVNAAREGYAMKNAAQDLLAKVEHVTHLTNDEQGVQEQIDHYLDEE</sequence>
<keyword evidence="2" id="KW-1185">Reference proteome</keyword>
<comment type="caution">
    <text evidence="1">The sequence shown here is derived from an EMBL/GenBank/DDBJ whole genome shotgun (WGS) entry which is preliminary data.</text>
</comment>
<dbReference type="InterPro" id="IPR006379">
    <property type="entry name" value="HAD-SF_hydro_IIB"/>
</dbReference>
<dbReference type="Gene3D" id="3.40.50.1000">
    <property type="entry name" value="HAD superfamily/HAD-like"/>
    <property type="match status" value="1"/>
</dbReference>
<dbReference type="GO" id="GO:0000287">
    <property type="term" value="F:magnesium ion binding"/>
    <property type="evidence" value="ECO:0007669"/>
    <property type="project" value="TreeGrafter"/>
</dbReference>
<evidence type="ECO:0000313" key="1">
    <source>
        <dbReference type="EMBL" id="EEI25291.1"/>
    </source>
</evidence>
<proteinExistence type="predicted"/>
<name>C0XH55_LENH9</name>